<dbReference type="InterPro" id="IPR005835">
    <property type="entry name" value="NTP_transferase_dom"/>
</dbReference>
<sequence>MKAMIFAAGLGTRLRPLTDRIPKALIPVGGTPLLDLLVRKMDRAGVSDIVINVHHHADLMKRHIQTLQTTERPRLWVSDETEELLDTGGGIKKAAAFFSSGEEPFLVHNVDILSNVSLEEFYRQGRDFDAALLVSERNTFRYLLFDENGRLKGWINEKTGQVKSPYPDLDPATCRKYAFAGIHTFSPSLFPEMAAWPDKFSIIDFYLSVCHRAHIQAVCRPDLKLLDIGKPETLPLAGDFLSGIM</sequence>
<organism evidence="4 5">
    <name type="scientific">Candidatus Paraprevotella stercoravium</name>
    <dbReference type="NCBI Taxonomy" id="2838725"/>
    <lineage>
        <taxon>Bacteria</taxon>
        <taxon>Pseudomonadati</taxon>
        <taxon>Bacteroidota</taxon>
        <taxon>Bacteroidia</taxon>
        <taxon>Bacteroidales</taxon>
        <taxon>Prevotellaceae</taxon>
        <taxon>Paraprevotella</taxon>
    </lineage>
</organism>
<evidence type="ECO:0000256" key="2">
    <source>
        <dbReference type="ARBA" id="ARBA00022695"/>
    </source>
</evidence>
<dbReference type="Proteomes" id="UP000823865">
    <property type="component" value="Unassembled WGS sequence"/>
</dbReference>
<dbReference type="PANTHER" id="PTHR43584:SF8">
    <property type="entry name" value="N-ACETYLMURAMATE ALPHA-1-PHOSPHATE URIDYLYLTRANSFERASE"/>
    <property type="match status" value="1"/>
</dbReference>
<proteinExistence type="predicted"/>
<evidence type="ECO:0000256" key="1">
    <source>
        <dbReference type="ARBA" id="ARBA00022679"/>
    </source>
</evidence>
<gene>
    <name evidence="4" type="ORF">H9789_11630</name>
</gene>
<dbReference type="InterPro" id="IPR050065">
    <property type="entry name" value="GlmU-like"/>
</dbReference>
<evidence type="ECO:0000313" key="4">
    <source>
        <dbReference type="EMBL" id="MBU3854439.1"/>
    </source>
</evidence>
<dbReference type="Pfam" id="PF00483">
    <property type="entry name" value="NTP_transferase"/>
    <property type="match status" value="1"/>
</dbReference>
<evidence type="ECO:0000259" key="3">
    <source>
        <dbReference type="Pfam" id="PF00483"/>
    </source>
</evidence>
<keyword evidence="2" id="KW-0548">Nucleotidyltransferase</keyword>
<reference evidence="4" key="2">
    <citation type="submission" date="2021-04" db="EMBL/GenBank/DDBJ databases">
        <authorList>
            <person name="Gilroy R."/>
        </authorList>
    </citation>
    <scope>NUCLEOTIDE SEQUENCE</scope>
    <source>
        <strain evidence="4">G3-2149</strain>
    </source>
</reference>
<dbReference type="InterPro" id="IPR029044">
    <property type="entry name" value="Nucleotide-diphossugar_trans"/>
</dbReference>
<dbReference type="SUPFAM" id="SSF53448">
    <property type="entry name" value="Nucleotide-diphospho-sugar transferases"/>
    <property type="match status" value="1"/>
</dbReference>
<dbReference type="EMBL" id="JAHLFU010000237">
    <property type="protein sequence ID" value="MBU3854439.1"/>
    <property type="molecule type" value="Genomic_DNA"/>
</dbReference>
<dbReference type="GO" id="GO:0016779">
    <property type="term" value="F:nucleotidyltransferase activity"/>
    <property type="evidence" value="ECO:0007669"/>
    <property type="project" value="UniProtKB-KW"/>
</dbReference>
<protein>
    <submittedName>
        <fullName evidence="4">NTP transferase domain-containing protein</fullName>
    </submittedName>
</protein>
<name>A0A9E2L865_9BACT</name>
<dbReference type="Gene3D" id="3.90.550.10">
    <property type="entry name" value="Spore Coat Polysaccharide Biosynthesis Protein SpsA, Chain A"/>
    <property type="match status" value="1"/>
</dbReference>
<dbReference type="PANTHER" id="PTHR43584">
    <property type="entry name" value="NUCLEOTIDYL TRANSFERASE"/>
    <property type="match status" value="1"/>
</dbReference>
<reference evidence="4" key="1">
    <citation type="journal article" date="2021" name="PeerJ">
        <title>Extensive microbial diversity within the chicken gut microbiome revealed by metagenomics and culture.</title>
        <authorList>
            <person name="Gilroy R."/>
            <person name="Ravi A."/>
            <person name="Getino M."/>
            <person name="Pursley I."/>
            <person name="Horton D.L."/>
            <person name="Alikhan N.F."/>
            <person name="Baker D."/>
            <person name="Gharbi K."/>
            <person name="Hall N."/>
            <person name="Watson M."/>
            <person name="Adriaenssens E.M."/>
            <person name="Foster-Nyarko E."/>
            <person name="Jarju S."/>
            <person name="Secka A."/>
            <person name="Antonio M."/>
            <person name="Oren A."/>
            <person name="Chaudhuri R.R."/>
            <person name="La Ragione R."/>
            <person name="Hildebrand F."/>
            <person name="Pallen M.J."/>
        </authorList>
    </citation>
    <scope>NUCLEOTIDE SEQUENCE</scope>
    <source>
        <strain evidence="4">G3-2149</strain>
    </source>
</reference>
<dbReference type="AlphaFoldDB" id="A0A9E2L865"/>
<comment type="caution">
    <text evidence="4">The sequence shown here is derived from an EMBL/GenBank/DDBJ whole genome shotgun (WGS) entry which is preliminary data.</text>
</comment>
<evidence type="ECO:0000313" key="5">
    <source>
        <dbReference type="Proteomes" id="UP000823865"/>
    </source>
</evidence>
<accession>A0A9E2L865</accession>
<feature type="domain" description="Nucleotidyl transferase" evidence="3">
    <location>
        <begin position="2"/>
        <end position="233"/>
    </location>
</feature>
<keyword evidence="1 4" id="KW-0808">Transferase</keyword>